<dbReference type="Proteomes" id="UP000038045">
    <property type="component" value="Unplaced"/>
</dbReference>
<protein>
    <submittedName>
        <fullName evidence="2">ENTH domain-containing protein</fullName>
    </submittedName>
</protein>
<name>A0A0N4Z5P9_PARTI</name>
<organism evidence="1 2">
    <name type="scientific">Parastrongyloides trichosuri</name>
    <name type="common">Possum-specific nematode worm</name>
    <dbReference type="NCBI Taxonomy" id="131310"/>
    <lineage>
        <taxon>Eukaryota</taxon>
        <taxon>Metazoa</taxon>
        <taxon>Ecdysozoa</taxon>
        <taxon>Nematoda</taxon>
        <taxon>Chromadorea</taxon>
        <taxon>Rhabditida</taxon>
        <taxon>Tylenchina</taxon>
        <taxon>Panagrolaimomorpha</taxon>
        <taxon>Strongyloidoidea</taxon>
        <taxon>Strongyloididae</taxon>
        <taxon>Parastrongyloides</taxon>
    </lineage>
</organism>
<reference evidence="2" key="1">
    <citation type="submission" date="2017-02" db="UniProtKB">
        <authorList>
            <consortium name="WormBaseParasite"/>
        </authorList>
    </citation>
    <scope>IDENTIFICATION</scope>
</reference>
<accession>A0A0N4Z5P9</accession>
<evidence type="ECO:0000313" key="1">
    <source>
        <dbReference type="Proteomes" id="UP000038045"/>
    </source>
</evidence>
<keyword evidence="1" id="KW-1185">Reference proteome</keyword>
<sequence length="375" mass="44693">MFDVDLVSQRNKPIVCNNEITNMNQKVGNLTKHLNVTDNTNQLFLFKKHDEKLLSIVKYMEANVLNAVDKVKKSRPFSKELLISASKSVLKKKEIPVFRKIIYDIVSYTTTQSHRKIFGAMKLILKFLSDELNIPLLMNYIKVDNIQNALTHRYNKNKKNQPNNIILKCNIRTTFISMEQLNEELQYGNCILNFSDVFYKYITDDTASLVDIYENYKFIYTKMIEFLRPLFHEILKKSGYENNFFDNFLECFYKFEGFNNMERYKNLLKTFKLNINDILFYDIKKRLLLRKITDKFTVTVDEINAFENLNIVDALYNVMILQIMFKYSLYPQLKRYLDFLMICSGIPEKFVYNKGRTEYSRISKRLYNKLFEPTL</sequence>
<dbReference type="AlphaFoldDB" id="A0A0N4Z5P9"/>
<dbReference type="WBParaSite" id="PTRK_0000244100.1">
    <property type="protein sequence ID" value="PTRK_0000244100.1"/>
    <property type="gene ID" value="PTRK_0000244100"/>
</dbReference>
<proteinExistence type="predicted"/>
<evidence type="ECO:0000313" key="2">
    <source>
        <dbReference type="WBParaSite" id="PTRK_0000244100.1"/>
    </source>
</evidence>